<gene>
    <name evidence="4" type="primary">epsJ</name>
    <name evidence="4" type="ORF">AREALGSMS7_03240</name>
</gene>
<dbReference type="CDD" id="cd00761">
    <property type="entry name" value="Glyco_tranf_GTA_type"/>
    <property type="match status" value="1"/>
</dbReference>
<dbReference type="EC" id="2.4.-.-" evidence="4"/>
<dbReference type="Pfam" id="PF00535">
    <property type="entry name" value="Glycos_transf_2"/>
    <property type="match status" value="1"/>
</dbReference>
<dbReference type="AlphaFoldDB" id="A0A221UZ72"/>
<dbReference type="InterPro" id="IPR001173">
    <property type="entry name" value="Glyco_trans_2-like"/>
</dbReference>
<dbReference type="SUPFAM" id="SSF53448">
    <property type="entry name" value="Nucleotide-diphospho-sugar transferases"/>
    <property type="match status" value="1"/>
</dbReference>
<dbReference type="InterPro" id="IPR029044">
    <property type="entry name" value="Nucleotide-diphossugar_trans"/>
</dbReference>
<organism evidence="4 5">
    <name type="scientific">Arenibacter algicola</name>
    <dbReference type="NCBI Taxonomy" id="616991"/>
    <lineage>
        <taxon>Bacteria</taxon>
        <taxon>Pseudomonadati</taxon>
        <taxon>Bacteroidota</taxon>
        <taxon>Flavobacteriia</taxon>
        <taxon>Flavobacteriales</taxon>
        <taxon>Flavobacteriaceae</taxon>
        <taxon>Arenibacter</taxon>
    </lineage>
</organism>
<reference evidence="4 5" key="1">
    <citation type="submission" date="2017-07" db="EMBL/GenBank/DDBJ databases">
        <title>Genome Sequence of Arenibacter algicola Strain SMS7 Isolated from a culture of the Diatom Skeletonema marinoi.</title>
        <authorList>
            <person name="Topel M."/>
            <person name="Pinder M.I.M."/>
            <person name="Johansson O.N."/>
            <person name="Kourtchenko O."/>
            <person name="Godhe A."/>
            <person name="Clarke A.K."/>
        </authorList>
    </citation>
    <scope>NUCLEOTIDE SEQUENCE [LARGE SCALE GENOMIC DNA]</scope>
    <source>
        <strain evidence="4 5">SMS7</strain>
    </source>
</reference>
<dbReference type="Proteomes" id="UP000204551">
    <property type="component" value="Chromosome"/>
</dbReference>
<evidence type="ECO:0000313" key="5">
    <source>
        <dbReference type="Proteomes" id="UP000204551"/>
    </source>
</evidence>
<dbReference type="Gene3D" id="3.90.550.10">
    <property type="entry name" value="Spore Coat Polysaccharide Biosynthesis Protein SpsA, Chain A"/>
    <property type="match status" value="1"/>
</dbReference>
<name>A0A221UZ72_9FLAO</name>
<evidence type="ECO:0000313" key="4">
    <source>
        <dbReference type="EMBL" id="ASO06665.1"/>
    </source>
</evidence>
<keyword evidence="1 4" id="KW-0328">Glycosyltransferase</keyword>
<dbReference type="GO" id="GO:0016758">
    <property type="term" value="F:hexosyltransferase activity"/>
    <property type="evidence" value="ECO:0007669"/>
    <property type="project" value="UniProtKB-ARBA"/>
</dbReference>
<dbReference type="PANTHER" id="PTHR22916">
    <property type="entry name" value="GLYCOSYLTRANSFERASE"/>
    <property type="match status" value="1"/>
</dbReference>
<dbReference type="EMBL" id="CP022515">
    <property type="protein sequence ID" value="ASO06665.1"/>
    <property type="molecule type" value="Genomic_DNA"/>
</dbReference>
<protein>
    <submittedName>
        <fullName evidence="4">Putative glycosyltransferase EpsJ</fullName>
        <ecNumber evidence="4">2.4.-.-</ecNumber>
    </submittedName>
</protein>
<evidence type="ECO:0000256" key="2">
    <source>
        <dbReference type="ARBA" id="ARBA00022679"/>
    </source>
</evidence>
<dbReference type="KEGG" id="aalg:AREALGSMS7_03240"/>
<feature type="domain" description="Glycosyltransferase 2-like" evidence="3">
    <location>
        <begin position="7"/>
        <end position="175"/>
    </location>
</feature>
<sequence length="407" mass="46806">MNEVSISVIVPIYKIEPYLSKCIDSILDQSFTDFELILVDNESPDNCPLICDEYAQKDNRIKVIHKEHGGLLSGRKEGLRNANGKYVAYIDGDDWVDKFYLDILFILAEVNNSDLVVTGHFREFDGKIETVKPVYTGVFEENEIKSSILPKVMYNGTFCEPEITTYVWSKLFKRELLKKIIFEVPDEIVMGEDAAITYTYLSISKKLTISRIPLYYYRQRDGSILKSVKTPKVEYYRLGLLKDFLEIKLSPLLNKKNLNTQILYYLYSLILVRSGGLIHDAFGNIIFNPFLKTEKNSKVIVYSSGSFGRHFISSNSKSNFFKIVKWIDFDFHELNIGDNFVEPPSFISNTEFDFLIIASLNPSFVKSIKAELTLMGIDPKKIVQINTDEKEISRLLVQLGFENKLTQ</sequence>
<dbReference type="PANTHER" id="PTHR22916:SF51">
    <property type="entry name" value="GLYCOSYLTRANSFERASE EPSH-RELATED"/>
    <property type="match status" value="1"/>
</dbReference>
<evidence type="ECO:0000256" key="1">
    <source>
        <dbReference type="ARBA" id="ARBA00022676"/>
    </source>
</evidence>
<proteinExistence type="predicted"/>
<dbReference type="Gene3D" id="3.40.50.720">
    <property type="entry name" value="NAD(P)-binding Rossmann-like Domain"/>
    <property type="match status" value="1"/>
</dbReference>
<accession>A0A221UZ72</accession>
<dbReference type="RefSeq" id="WP_093979101.1">
    <property type="nucleotide sequence ID" value="NZ_CP022515.1"/>
</dbReference>
<evidence type="ECO:0000259" key="3">
    <source>
        <dbReference type="Pfam" id="PF00535"/>
    </source>
</evidence>
<keyword evidence="2 4" id="KW-0808">Transferase</keyword>